<evidence type="ECO:0000259" key="2">
    <source>
        <dbReference type="Pfam" id="PF11935"/>
    </source>
</evidence>
<dbReference type="InterPro" id="IPR000403">
    <property type="entry name" value="PI3/4_kinase_cat_dom"/>
</dbReference>
<dbReference type="PANTHER" id="PTHR47184:SF3">
    <property type="entry name" value="PHOSPHATIDYLINOSITOL 3-AND 4-KINASE FAMILY PROTEIN-RELATED"/>
    <property type="match status" value="1"/>
</dbReference>
<evidence type="ECO:0000313" key="4">
    <source>
        <dbReference type="Proteomes" id="UP000694240"/>
    </source>
</evidence>
<feature type="domain" description="PI3K/PI4K catalytic" evidence="1">
    <location>
        <begin position="373"/>
        <end position="596"/>
    </location>
</feature>
<name>A0A8T1X992_9BRAS</name>
<dbReference type="Proteomes" id="UP000694240">
    <property type="component" value="Unassembled WGS sequence"/>
</dbReference>
<dbReference type="EMBL" id="JAEFBK010000116">
    <property type="protein sequence ID" value="KAG7528723.1"/>
    <property type="molecule type" value="Genomic_DNA"/>
</dbReference>
<keyword evidence="4" id="KW-1185">Reference proteome</keyword>
<organism evidence="3 4">
    <name type="scientific">Arabidopsis thaliana x Arabidopsis arenosa</name>
    <dbReference type="NCBI Taxonomy" id="1240361"/>
    <lineage>
        <taxon>Eukaryota</taxon>
        <taxon>Viridiplantae</taxon>
        <taxon>Streptophyta</taxon>
        <taxon>Embryophyta</taxon>
        <taxon>Tracheophyta</taxon>
        <taxon>Spermatophyta</taxon>
        <taxon>Magnoliopsida</taxon>
        <taxon>eudicotyledons</taxon>
        <taxon>Gunneridae</taxon>
        <taxon>Pentapetalae</taxon>
        <taxon>rosids</taxon>
        <taxon>malvids</taxon>
        <taxon>Brassicales</taxon>
        <taxon>Brassicaceae</taxon>
        <taxon>Camelineae</taxon>
        <taxon>Arabidopsis</taxon>
    </lineage>
</organism>
<accession>A0A8T1X992</accession>
<feature type="domain" description="Symplekin/Pta1 N-terminal" evidence="2">
    <location>
        <begin position="100"/>
        <end position="274"/>
    </location>
</feature>
<protein>
    <submittedName>
        <fullName evidence="3">Armadillo-type fold</fullName>
    </submittedName>
</protein>
<evidence type="ECO:0000259" key="1">
    <source>
        <dbReference type="Pfam" id="PF00454"/>
    </source>
</evidence>
<gene>
    <name evidence="3" type="ORF">ISN45_Un116g000010</name>
</gene>
<dbReference type="PANTHER" id="PTHR47184">
    <property type="entry name" value="PHOSPHATIDYLINOSITOL 3-AND 4-KINASE FAMILY PROTEIN-RELATED"/>
    <property type="match status" value="1"/>
</dbReference>
<dbReference type="AlphaFoldDB" id="A0A8T1X992"/>
<dbReference type="InterPro" id="IPR032460">
    <property type="entry name" value="Symplekin/Pta1_N"/>
</dbReference>
<dbReference type="Pfam" id="PF11935">
    <property type="entry name" value="SYMPK_PTA1_N"/>
    <property type="match status" value="1"/>
</dbReference>
<sequence length="649" mass="73373">MAAPADATTKGQALALLAAAKNHGDLAVKLSSLKEVKEILLSLEPSLSAEIFPYLRELCLSPEVLVRRSLIEIIEEVGLRMLEHSYVLVSVLIHLVGDNDPTVAEKSISTGTTFFRSILEKMETQFHHHGKVDRWCVNLWTLMVMFKDAVFNIALDLEPGRVVGVKVLALKFMETFILLITPHASDPEKVSTSSEGSRQMINISSLAAGLPMLNLTGLMSEVNQTLVRLGSFLQAPTLIQDALPIAVIDCSLSFSLAVVARKRPVHYDTVLSVLGFLKCTSSPIVESRDLLLRAFPAMDPADVSDQVVREVDELFRVNEHAANENRSSQILEVFPTLSSLPVQLRDHLQQMIHWLDEAIIGDMLPLYERRNDMRQVLDRDRRLRCLFKRFYDEDRARNEAIAYLLDHPEDGHRSQSEQIYGFSRVRPAVWVRCRIKNQVKMGVLIEFLESSVTVQSLGTVYSELPDDVGAEEIHKIVVLDIRFGNIDRNLGNLLVQAEPRNGSAAHLVPIDHELSFFNDAHPYITCGACWIKWLKKIDKDFSSQLVNYVAALDPDRDLEFLRHCGWEPNQRYIENFTVFATFLKKAVSQGLTALQIGLLASYKWEEDLDYNLHCIVASVQREDNNFVESVGTRIEQRLREFHENLHGNA</sequence>
<evidence type="ECO:0000313" key="3">
    <source>
        <dbReference type="EMBL" id="KAG7528723.1"/>
    </source>
</evidence>
<dbReference type="Pfam" id="PF00454">
    <property type="entry name" value="PI3_PI4_kinase"/>
    <property type="match status" value="1"/>
</dbReference>
<reference evidence="3 4" key="1">
    <citation type="submission" date="2020-12" db="EMBL/GenBank/DDBJ databases">
        <title>Concerted genomic and epigenomic changes stabilize Arabidopsis allopolyploids.</title>
        <authorList>
            <person name="Chen Z."/>
        </authorList>
    </citation>
    <scope>NUCLEOTIDE SEQUENCE [LARGE SCALE GENOMIC DNA]</scope>
    <source>
        <strain evidence="3">Allo738</strain>
        <tissue evidence="3">Leaf</tissue>
    </source>
</reference>
<comment type="caution">
    <text evidence="3">The sequence shown here is derived from an EMBL/GenBank/DDBJ whole genome shotgun (WGS) entry which is preliminary data.</text>
</comment>
<proteinExistence type="predicted"/>